<dbReference type="InterPro" id="IPR029052">
    <property type="entry name" value="Metallo-depent_PP-like"/>
</dbReference>
<dbReference type="EMBL" id="JWZX01002813">
    <property type="protein sequence ID" value="KOO26724.1"/>
    <property type="molecule type" value="Genomic_DNA"/>
</dbReference>
<dbReference type="SUPFAM" id="SSF56300">
    <property type="entry name" value="Metallo-dependent phosphatases"/>
    <property type="match status" value="1"/>
</dbReference>
<dbReference type="Gene3D" id="3.60.21.70">
    <property type="entry name" value="PhoD-like phosphatase"/>
    <property type="match status" value="1"/>
</dbReference>
<dbReference type="InterPro" id="IPR038607">
    <property type="entry name" value="PhoD-like_sf"/>
</dbReference>
<dbReference type="CDD" id="cd07389">
    <property type="entry name" value="MPP_PhoD"/>
    <property type="match status" value="1"/>
</dbReference>
<gene>
    <name evidence="3" type="ORF">Ctob_005450</name>
</gene>
<name>A0A0M0JJG2_9EUKA</name>
<dbReference type="Proteomes" id="UP000037460">
    <property type="component" value="Unassembled WGS sequence"/>
</dbReference>
<accession>A0A0M0JJG2</accession>
<keyword evidence="1" id="KW-1133">Transmembrane helix</keyword>
<keyword evidence="4" id="KW-1185">Reference proteome</keyword>
<dbReference type="OrthoDB" id="10266805at2759"/>
<feature type="domain" description="PhoD-like phosphatase metallophosphatase" evidence="2">
    <location>
        <begin position="19"/>
        <end position="264"/>
    </location>
</feature>
<evidence type="ECO:0000256" key="1">
    <source>
        <dbReference type="SAM" id="Phobius"/>
    </source>
</evidence>
<evidence type="ECO:0000313" key="3">
    <source>
        <dbReference type="EMBL" id="KOO26724.1"/>
    </source>
</evidence>
<dbReference type="PANTHER" id="PTHR33987">
    <property type="entry name" value="CALCINEURIN-LIKE METALLO-PHOSPHOESTERASE SUPERFAMILY PROTEIN"/>
    <property type="match status" value="1"/>
</dbReference>
<sequence>MPSATIAFGSCRKQVLPQPIFNAIARQRPDAWVWTGDYLYFKPKARLAGDIAAALKASYLEAAATDGERKLRAAVPIIDGVYDDHDYGENDAGGSFELRELSRQLFLDEVVGAPADSPRRTQSGGLYGMRTFGEPPHQLKLLLLDTRFARGEPALPSVGAVTWLPSPGNIAGILRALCALLGIGSTEDLLGSQEQWEWLEQELTNSTAAAHLIVSSVQVLTTNAPVESWGHFPNSRRRLLRLLARTRPPAALLISGDVHYAEFLGTFASSASARLGSAVPATATSVSAPMLPEGAGLFEVTSSGLTHSCGDKLFGWVACQAALRLFGSHRLHPPGGTDSWPLGASFPALNFGSVVARFDGHAESSEDGDSELLSAGAGAGAPHLLVRIHNVNGTTVMQHRLPLGLPPEAEALRWEHALAMPSVLEAAAKYRWLVAIGGGFVVGWAMVVCAALWRRRVPQQMLRRGGMPAGRAATRGTELLHVKGKAL</sequence>
<feature type="transmembrane region" description="Helical" evidence="1">
    <location>
        <begin position="430"/>
        <end position="453"/>
    </location>
</feature>
<reference evidence="4" key="1">
    <citation type="journal article" date="2015" name="PLoS Genet.">
        <title>Genome Sequence and Transcriptome Analyses of Chrysochromulina tobin: Metabolic Tools for Enhanced Algal Fitness in the Prominent Order Prymnesiales (Haptophyceae).</title>
        <authorList>
            <person name="Hovde B.T."/>
            <person name="Deodato C.R."/>
            <person name="Hunsperger H.M."/>
            <person name="Ryken S.A."/>
            <person name="Yost W."/>
            <person name="Jha R.K."/>
            <person name="Patterson J."/>
            <person name="Monnat R.J. Jr."/>
            <person name="Barlow S.B."/>
            <person name="Starkenburg S.R."/>
            <person name="Cattolico R.A."/>
        </authorList>
    </citation>
    <scope>NUCLEOTIDE SEQUENCE</scope>
    <source>
        <strain evidence="4">CCMP291</strain>
    </source>
</reference>
<keyword evidence="1" id="KW-0812">Transmembrane</keyword>
<dbReference type="PANTHER" id="PTHR33987:SF1">
    <property type="entry name" value="CALCINEURIN-LIKE METALLO-PHOSPHOESTERASE SUPERFAMILY PROTEIN"/>
    <property type="match status" value="1"/>
</dbReference>
<comment type="caution">
    <text evidence="3">The sequence shown here is derived from an EMBL/GenBank/DDBJ whole genome shotgun (WGS) entry which is preliminary data.</text>
</comment>
<evidence type="ECO:0000313" key="4">
    <source>
        <dbReference type="Proteomes" id="UP000037460"/>
    </source>
</evidence>
<dbReference type="Pfam" id="PF09423">
    <property type="entry name" value="PhoD"/>
    <property type="match status" value="1"/>
</dbReference>
<dbReference type="InterPro" id="IPR018946">
    <property type="entry name" value="PhoD-like_MPP"/>
</dbReference>
<keyword evidence="1" id="KW-0472">Membrane</keyword>
<dbReference type="AlphaFoldDB" id="A0A0M0JJG2"/>
<organism evidence="3 4">
    <name type="scientific">Chrysochromulina tobinii</name>
    <dbReference type="NCBI Taxonomy" id="1460289"/>
    <lineage>
        <taxon>Eukaryota</taxon>
        <taxon>Haptista</taxon>
        <taxon>Haptophyta</taxon>
        <taxon>Prymnesiophyceae</taxon>
        <taxon>Prymnesiales</taxon>
        <taxon>Chrysochromulinaceae</taxon>
        <taxon>Chrysochromulina</taxon>
    </lineage>
</organism>
<protein>
    <submittedName>
        <fullName evidence="3">Phosphodiesterase alkaline phosphatase d-like protein</fullName>
    </submittedName>
</protein>
<evidence type="ECO:0000259" key="2">
    <source>
        <dbReference type="Pfam" id="PF09423"/>
    </source>
</evidence>
<proteinExistence type="predicted"/>